<accession>A0A363UJ02</accession>
<dbReference type="UniPathway" id="UPA00664"/>
<comment type="similarity">
    <text evidence="1 7">Belongs to the Lgt family.</text>
</comment>
<comment type="pathway">
    <text evidence="7">Protein modification; lipoprotein biosynthesis (diacylglyceryl transfer).</text>
</comment>
<dbReference type="PANTHER" id="PTHR30589:SF0">
    <property type="entry name" value="PHOSPHATIDYLGLYCEROL--PROLIPOPROTEIN DIACYLGLYCERYL TRANSFERASE"/>
    <property type="match status" value="1"/>
</dbReference>
<comment type="caution">
    <text evidence="8">The sequence shown here is derived from an EMBL/GenBank/DDBJ whole genome shotgun (WGS) entry which is preliminary data.</text>
</comment>
<feature type="transmembrane region" description="Helical" evidence="7">
    <location>
        <begin position="96"/>
        <end position="114"/>
    </location>
</feature>
<keyword evidence="5 7" id="KW-1133">Transmembrane helix</keyword>
<comment type="subcellular location">
    <subcellularLocation>
        <location evidence="7">Cell membrane</location>
        <topology evidence="7">Multi-pass membrane protein</topology>
    </subcellularLocation>
</comment>
<keyword evidence="4 7" id="KW-0812">Transmembrane</keyword>
<sequence>MLVHPNFDPVAISLGPIKVHWYGLSYLIGFTLAWALGRYRASKPDWPWTKDQISDLLFYVVLGIIIGGRLGSVLFYNFDAFLENPSMIYKVWQGGMSFHGGLIGVMVCLIFYARKVQKSFWEVGDMVVVLAPAGIFCGRIGNFINGELWGGPTDLPWGMVFHHPAAGDFPRHPSQLYEAGLEGLLLLTILWVFTLRPRPRMAASGLFLVLYAVFRSLIEFVREPDAHIGYLAWGWVTMGQALSLPMLIAGAVLLAIAYTRRIYDRPLDAARS</sequence>
<dbReference type="AlphaFoldDB" id="A0A363UJ02"/>
<dbReference type="GO" id="GO:0008961">
    <property type="term" value="F:phosphatidylglycerol-prolipoprotein diacylglyceryl transferase activity"/>
    <property type="evidence" value="ECO:0007669"/>
    <property type="project" value="UniProtKB-UniRule"/>
</dbReference>
<dbReference type="Proteomes" id="UP000251800">
    <property type="component" value="Unassembled WGS sequence"/>
</dbReference>
<dbReference type="PROSITE" id="PS01311">
    <property type="entry name" value="LGT"/>
    <property type="match status" value="1"/>
</dbReference>
<evidence type="ECO:0000256" key="1">
    <source>
        <dbReference type="ARBA" id="ARBA00007150"/>
    </source>
</evidence>
<evidence type="ECO:0000313" key="9">
    <source>
        <dbReference type="Proteomes" id="UP000251800"/>
    </source>
</evidence>
<keyword evidence="9" id="KW-1185">Reference proteome</keyword>
<dbReference type="EC" id="2.5.1.145" evidence="7"/>
<dbReference type="NCBIfam" id="TIGR00544">
    <property type="entry name" value="lgt"/>
    <property type="match status" value="1"/>
</dbReference>
<proteinExistence type="inferred from homology"/>
<evidence type="ECO:0000256" key="3">
    <source>
        <dbReference type="ARBA" id="ARBA00022679"/>
    </source>
</evidence>
<dbReference type="GO" id="GO:0042158">
    <property type="term" value="P:lipoprotein biosynthetic process"/>
    <property type="evidence" value="ECO:0007669"/>
    <property type="project" value="UniProtKB-UniRule"/>
</dbReference>
<feature type="binding site" evidence="7">
    <location>
        <position position="139"/>
    </location>
    <ligand>
        <name>a 1,2-diacyl-sn-glycero-3-phospho-(1'-sn-glycerol)</name>
        <dbReference type="ChEBI" id="CHEBI:64716"/>
    </ligand>
</feature>
<feature type="transmembrane region" description="Helical" evidence="7">
    <location>
        <begin position="230"/>
        <end position="258"/>
    </location>
</feature>
<comment type="function">
    <text evidence="7">Catalyzes the transfer of the diacylglyceryl group from phosphatidylglycerol to the sulfhydryl group of the N-terminal cysteine of a prolipoprotein, the first step in the formation of mature lipoproteins.</text>
</comment>
<comment type="catalytic activity">
    <reaction evidence="7">
        <text>L-cysteinyl-[prolipoprotein] + a 1,2-diacyl-sn-glycero-3-phospho-(1'-sn-glycerol) = an S-1,2-diacyl-sn-glyceryl-L-cysteinyl-[prolipoprotein] + sn-glycerol 1-phosphate + H(+)</text>
        <dbReference type="Rhea" id="RHEA:56712"/>
        <dbReference type="Rhea" id="RHEA-COMP:14679"/>
        <dbReference type="Rhea" id="RHEA-COMP:14680"/>
        <dbReference type="ChEBI" id="CHEBI:15378"/>
        <dbReference type="ChEBI" id="CHEBI:29950"/>
        <dbReference type="ChEBI" id="CHEBI:57685"/>
        <dbReference type="ChEBI" id="CHEBI:64716"/>
        <dbReference type="ChEBI" id="CHEBI:140658"/>
        <dbReference type="EC" id="2.5.1.145"/>
    </reaction>
</comment>
<dbReference type="OrthoDB" id="871140at2"/>
<feature type="transmembrane region" description="Helical" evidence="7">
    <location>
        <begin position="20"/>
        <end position="36"/>
    </location>
</feature>
<evidence type="ECO:0000256" key="5">
    <source>
        <dbReference type="ARBA" id="ARBA00022989"/>
    </source>
</evidence>
<evidence type="ECO:0000256" key="6">
    <source>
        <dbReference type="ARBA" id="ARBA00023136"/>
    </source>
</evidence>
<feature type="transmembrane region" description="Helical" evidence="7">
    <location>
        <begin position="201"/>
        <end position="218"/>
    </location>
</feature>
<dbReference type="InterPro" id="IPR001640">
    <property type="entry name" value="Lgt"/>
</dbReference>
<keyword evidence="6 7" id="KW-0472">Membrane</keyword>
<dbReference type="GO" id="GO:0005886">
    <property type="term" value="C:plasma membrane"/>
    <property type="evidence" value="ECO:0007669"/>
    <property type="project" value="UniProtKB-SubCell"/>
</dbReference>
<dbReference type="HAMAP" id="MF_01147">
    <property type="entry name" value="Lgt"/>
    <property type="match status" value="1"/>
</dbReference>
<feature type="transmembrane region" description="Helical" evidence="7">
    <location>
        <begin position="176"/>
        <end position="194"/>
    </location>
</feature>
<protein>
    <recommendedName>
        <fullName evidence="7">Phosphatidylglycerol--prolipoprotein diacylglyceryl transferase</fullName>
        <ecNumber evidence="7">2.5.1.145</ecNumber>
    </recommendedName>
</protein>
<evidence type="ECO:0000313" key="8">
    <source>
        <dbReference type="EMBL" id="PWN55406.1"/>
    </source>
</evidence>
<keyword evidence="2 7" id="KW-1003">Cell membrane</keyword>
<dbReference type="EMBL" id="QEQK01000011">
    <property type="protein sequence ID" value="PWN55406.1"/>
    <property type="molecule type" value="Genomic_DNA"/>
</dbReference>
<evidence type="ECO:0000256" key="2">
    <source>
        <dbReference type="ARBA" id="ARBA00022475"/>
    </source>
</evidence>
<feature type="transmembrane region" description="Helical" evidence="7">
    <location>
        <begin position="126"/>
        <end position="144"/>
    </location>
</feature>
<feature type="transmembrane region" description="Helical" evidence="7">
    <location>
        <begin position="56"/>
        <end position="76"/>
    </location>
</feature>
<gene>
    <name evidence="7" type="primary">lgt</name>
    <name evidence="8" type="ORF">DEH80_13080</name>
</gene>
<dbReference type="PANTHER" id="PTHR30589">
    <property type="entry name" value="PROLIPOPROTEIN DIACYLGLYCERYL TRANSFERASE"/>
    <property type="match status" value="1"/>
</dbReference>
<dbReference type="Pfam" id="PF01790">
    <property type="entry name" value="LGT"/>
    <property type="match status" value="1"/>
</dbReference>
<evidence type="ECO:0000256" key="4">
    <source>
        <dbReference type="ARBA" id="ARBA00022692"/>
    </source>
</evidence>
<organism evidence="8 9">
    <name type="scientific">Abyssibacter profundi</name>
    <dbReference type="NCBI Taxonomy" id="2182787"/>
    <lineage>
        <taxon>Bacteria</taxon>
        <taxon>Pseudomonadati</taxon>
        <taxon>Pseudomonadota</taxon>
        <taxon>Gammaproteobacteria</taxon>
        <taxon>Chromatiales</taxon>
        <taxon>Oceanococcaceae</taxon>
        <taxon>Abyssibacter</taxon>
    </lineage>
</organism>
<dbReference type="RefSeq" id="WP_109720947.1">
    <property type="nucleotide sequence ID" value="NZ_QEQK01000011.1"/>
</dbReference>
<reference evidence="8 9" key="1">
    <citation type="submission" date="2018-05" db="EMBL/GenBank/DDBJ databases">
        <title>Abyssibacter profundi OUC007T gen. nov., sp. nov, a marine bacterium isolated from seawater of the Mariana Trench.</title>
        <authorList>
            <person name="Zhou S."/>
        </authorList>
    </citation>
    <scope>NUCLEOTIDE SEQUENCE [LARGE SCALE GENOMIC DNA]</scope>
    <source>
        <strain evidence="8 9">OUC007</strain>
    </source>
</reference>
<evidence type="ECO:0000256" key="7">
    <source>
        <dbReference type="HAMAP-Rule" id="MF_01147"/>
    </source>
</evidence>
<keyword evidence="8" id="KW-0449">Lipoprotein</keyword>
<keyword evidence="3 7" id="KW-0808">Transferase</keyword>
<name>A0A363UJ02_9GAMM</name>